<name>A0ABZ2N221_9BACI</name>
<gene>
    <name evidence="1" type="ORF">WDJ61_10235</name>
</gene>
<keyword evidence="2" id="KW-1185">Reference proteome</keyword>
<organism evidence="1 2">
    <name type="scientific">Bacillus kandeliae</name>
    <dbReference type="NCBI Taxonomy" id="3129297"/>
    <lineage>
        <taxon>Bacteria</taxon>
        <taxon>Bacillati</taxon>
        <taxon>Bacillota</taxon>
        <taxon>Bacilli</taxon>
        <taxon>Bacillales</taxon>
        <taxon>Bacillaceae</taxon>
        <taxon>Bacillus</taxon>
    </lineage>
</organism>
<sequence length="40" mass="4877">MKKEISKSEVIKLLLQVCPSYQTRWEEYVQDNYEIMVEQP</sequence>
<accession>A0ABZ2N221</accession>
<proteinExistence type="predicted"/>
<dbReference type="RefSeq" id="WP_338749350.1">
    <property type="nucleotide sequence ID" value="NZ_CP147404.1"/>
</dbReference>
<protein>
    <submittedName>
        <fullName evidence="1">Uncharacterized protein</fullName>
    </submittedName>
</protein>
<dbReference type="Proteomes" id="UP001387364">
    <property type="component" value="Chromosome"/>
</dbReference>
<reference evidence="1 2" key="1">
    <citation type="submission" date="2024-02" db="EMBL/GenBank/DDBJ databases">
        <title>Seven novel Bacillus-like species.</title>
        <authorList>
            <person name="Liu G."/>
        </authorList>
    </citation>
    <scope>NUCLEOTIDE SEQUENCE [LARGE SCALE GENOMIC DNA]</scope>
    <source>
        <strain evidence="1 2">FJAT-52991</strain>
    </source>
</reference>
<evidence type="ECO:0000313" key="2">
    <source>
        <dbReference type="Proteomes" id="UP001387364"/>
    </source>
</evidence>
<dbReference type="EMBL" id="CP147404">
    <property type="protein sequence ID" value="WXB91653.1"/>
    <property type="molecule type" value="Genomic_DNA"/>
</dbReference>
<evidence type="ECO:0000313" key="1">
    <source>
        <dbReference type="EMBL" id="WXB91653.1"/>
    </source>
</evidence>